<gene>
    <name evidence="8" type="ORF">RD792_014638</name>
</gene>
<evidence type="ECO:0000256" key="1">
    <source>
        <dbReference type="ARBA" id="ARBA00004888"/>
    </source>
</evidence>
<organism evidence="8 9">
    <name type="scientific">Penstemon davidsonii</name>
    <dbReference type="NCBI Taxonomy" id="160366"/>
    <lineage>
        <taxon>Eukaryota</taxon>
        <taxon>Viridiplantae</taxon>
        <taxon>Streptophyta</taxon>
        <taxon>Embryophyta</taxon>
        <taxon>Tracheophyta</taxon>
        <taxon>Spermatophyta</taxon>
        <taxon>Magnoliopsida</taxon>
        <taxon>eudicotyledons</taxon>
        <taxon>Gunneridae</taxon>
        <taxon>Pentapetalae</taxon>
        <taxon>asterids</taxon>
        <taxon>lamiids</taxon>
        <taxon>Lamiales</taxon>
        <taxon>Plantaginaceae</taxon>
        <taxon>Cheloneae</taxon>
        <taxon>Penstemon</taxon>
    </lineage>
</organism>
<evidence type="ECO:0000256" key="5">
    <source>
        <dbReference type="ARBA" id="ARBA00047905"/>
    </source>
</evidence>
<keyword evidence="9" id="KW-1185">Reference proteome</keyword>
<dbReference type="Gene3D" id="3.30.420.40">
    <property type="match status" value="1"/>
</dbReference>
<evidence type="ECO:0000256" key="6">
    <source>
        <dbReference type="RuleBase" id="RU362007"/>
    </source>
</evidence>
<keyword evidence="6" id="KW-0547">Nucleotide-binding</keyword>
<evidence type="ECO:0000313" key="8">
    <source>
        <dbReference type="EMBL" id="KAK4479127.1"/>
    </source>
</evidence>
<keyword evidence="6" id="KW-0418">Kinase</keyword>
<keyword evidence="6" id="KW-0067">ATP-binding</keyword>
<dbReference type="EC" id="2.7.1.-" evidence="6"/>
<comment type="pathway">
    <text evidence="1">Carbohydrate degradation; glycolysis; D-glyceraldehyde 3-phosphate and glycerone phosphate from D-glucose: step 1/4.</text>
</comment>
<keyword evidence="6" id="KW-0808">Transferase</keyword>
<evidence type="ECO:0000313" key="9">
    <source>
        <dbReference type="Proteomes" id="UP001291926"/>
    </source>
</evidence>
<dbReference type="SUPFAM" id="SSF53067">
    <property type="entry name" value="Actin-like ATPase domain"/>
    <property type="match status" value="2"/>
</dbReference>
<dbReference type="PANTHER" id="PTHR19443">
    <property type="entry name" value="HEXOKINASE"/>
    <property type="match status" value="1"/>
</dbReference>
<protein>
    <recommendedName>
        <fullName evidence="6">Phosphotransferase</fullName>
        <ecNumber evidence="6">2.7.1.-</ecNumber>
    </recommendedName>
</protein>
<dbReference type="InterPro" id="IPR022672">
    <property type="entry name" value="Hexokinase_N"/>
</dbReference>
<comment type="catalytic activity">
    <reaction evidence="5">
        <text>D-fructose + ATP = D-fructose 6-phosphate + ADP + H(+)</text>
        <dbReference type="Rhea" id="RHEA:16125"/>
        <dbReference type="ChEBI" id="CHEBI:15378"/>
        <dbReference type="ChEBI" id="CHEBI:30616"/>
        <dbReference type="ChEBI" id="CHEBI:37721"/>
        <dbReference type="ChEBI" id="CHEBI:61527"/>
        <dbReference type="ChEBI" id="CHEBI:456216"/>
        <dbReference type="EC" id="2.7.1.1"/>
    </reaction>
    <physiologicalReaction direction="left-to-right" evidence="5">
        <dbReference type="Rhea" id="RHEA:16126"/>
    </physiologicalReaction>
</comment>
<name>A0ABR0CPV9_9LAMI</name>
<comment type="pathway">
    <text evidence="2">Carbohydrate metabolism; hexose metabolism.</text>
</comment>
<reference evidence="8 9" key="1">
    <citation type="journal article" date="2023" name="bioRxiv">
        <title>Genome report: Whole genome sequence and annotation of Penstemon davidsonii.</title>
        <authorList>
            <person name="Ostevik K.L."/>
            <person name="Alabady M."/>
            <person name="Zhang M."/>
            <person name="Rausher M.D."/>
        </authorList>
    </citation>
    <scope>NUCLEOTIDE SEQUENCE [LARGE SCALE GENOMIC DNA]</scope>
    <source>
        <strain evidence="8">DNT005</strain>
        <tissue evidence="8">Whole leaf</tissue>
    </source>
</reference>
<dbReference type="InterPro" id="IPR043129">
    <property type="entry name" value="ATPase_NBD"/>
</dbReference>
<evidence type="ECO:0000256" key="3">
    <source>
        <dbReference type="ARBA" id="ARBA00023152"/>
    </source>
</evidence>
<sequence length="144" mass="15375">MNKAMERVGLDMSVAALINDTVGTLARRKYNNPNVIAAVILGTGTNAAYVKQTHAIPFFGLTRSTEFFVENEENDSGDMQHCCLTWGTSSCCCWDSGNCMESTLKELLGEAAENFAVKLSNGASGIGAALLAASHSQTLQVHEL</sequence>
<comment type="similarity">
    <text evidence="6">Belongs to the hexokinase family.</text>
</comment>
<dbReference type="Gene3D" id="3.40.367.20">
    <property type="match status" value="1"/>
</dbReference>
<comment type="caution">
    <text evidence="8">The sequence shown here is derived from an EMBL/GenBank/DDBJ whole genome shotgun (WGS) entry which is preliminary data.</text>
</comment>
<dbReference type="Pfam" id="PF00349">
    <property type="entry name" value="Hexokinase_1"/>
    <property type="match status" value="1"/>
</dbReference>
<comment type="catalytic activity">
    <reaction evidence="4">
        <text>a D-hexose + ATP = a D-hexose 6-phosphate + ADP + H(+)</text>
        <dbReference type="Rhea" id="RHEA:22740"/>
        <dbReference type="ChEBI" id="CHEBI:4194"/>
        <dbReference type="ChEBI" id="CHEBI:15378"/>
        <dbReference type="ChEBI" id="CHEBI:30616"/>
        <dbReference type="ChEBI" id="CHEBI:229467"/>
        <dbReference type="ChEBI" id="CHEBI:456216"/>
        <dbReference type="EC" id="2.7.1.1"/>
    </reaction>
    <physiologicalReaction direction="left-to-right" evidence="4">
        <dbReference type="Rhea" id="RHEA:22741"/>
    </physiologicalReaction>
</comment>
<keyword evidence="3 6" id="KW-0324">Glycolysis</keyword>
<dbReference type="PANTHER" id="PTHR19443:SF16">
    <property type="entry name" value="HEXOKINASE TYPE 1-RELATED"/>
    <property type="match status" value="1"/>
</dbReference>
<dbReference type="PRINTS" id="PR00475">
    <property type="entry name" value="HEXOKINASE"/>
</dbReference>
<accession>A0ABR0CPV9</accession>
<evidence type="ECO:0000256" key="4">
    <source>
        <dbReference type="ARBA" id="ARBA00044613"/>
    </source>
</evidence>
<dbReference type="EMBL" id="JAYDYQ010002687">
    <property type="protein sequence ID" value="KAK4479127.1"/>
    <property type="molecule type" value="Genomic_DNA"/>
</dbReference>
<dbReference type="InterPro" id="IPR001312">
    <property type="entry name" value="Hexokinase"/>
</dbReference>
<dbReference type="Proteomes" id="UP001291926">
    <property type="component" value="Unassembled WGS sequence"/>
</dbReference>
<proteinExistence type="inferred from homology"/>
<feature type="domain" description="Hexokinase N-terminal" evidence="7">
    <location>
        <begin position="1"/>
        <end position="30"/>
    </location>
</feature>
<evidence type="ECO:0000256" key="2">
    <source>
        <dbReference type="ARBA" id="ARBA00005028"/>
    </source>
</evidence>
<evidence type="ECO:0000259" key="7">
    <source>
        <dbReference type="Pfam" id="PF00349"/>
    </source>
</evidence>